<comment type="subcellular location">
    <subcellularLocation>
        <location evidence="1">Cytoplasm</location>
        <location evidence="1">Cytosol</location>
    </subcellularLocation>
</comment>
<proteinExistence type="inferred from homology"/>
<dbReference type="OrthoDB" id="3268516at2"/>
<dbReference type="InterPro" id="IPR036584">
    <property type="entry name" value="FliS_sf"/>
</dbReference>
<comment type="similarity">
    <text evidence="2">Belongs to the FliS family.</text>
</comment>
<dbReference type="EMBL" id="RBWV01000009">
    <property type="protein sequence ID" value="RKS80141.1"/>
    <property type="molecule type" value="Genomic_DNA"/>
</dbReference>
<dbReference type="AlphaFoldDB" id="A0A420XTT0"/>
<evidence type="ECO:0000256" key="2">
    <source>
        <dbReference type="ARBA" id="ARBA00008787"/>
    </source>
</evidence>
<dbReference type="RefSeq" id="WP_121191869.1">
    <property type="nucleotide sequence ID" value="NZ_RBWV01000009.1"/>
</dbReference>
<dbReference type="GO" id="GO:0044780">
    <property type="term" value="P:bacterial-type flagellum assembly"/>
    <property type="evidence" value="ECO:0007669"/>
    <property type="project" value="InterPro"/>
</dbReference>
<dbReference type="Proteomes" id="UP000281955">
    <property type="component" value="Unassembled WGS sequence"/>
</dbReference>
<dbReference type="Gene3D" id="1.20.120.340">
    <property type="entry name" value="Flagellar protein FliS"/>
    <property type="match status" value="1"/>
</dbReference>
<dbReference type="NCBIfam" id="TIGR00208">
    <property type="entry name" value="fliS"/>
    <property type="match status" value="1"/>
</dbReference>
<accession>A0A420XTT0</accession>
<gene>
    <name evidence="6" type="ORF">CLV35_0562</name>
</gene>
<dbReference type="InterPro" id="IPR003713">
    <property type="entry name" value="FliS"/>
</dbReference>
<evidence type="ECO:0000256" key="4">
    <source>
        <dbReference type="ARBA" id="ARBA00022795"/>
    </source>
</evidence>
<dbReference type="Pfam" id="PF02561">
    <property type="entry name" value="FliS"/>
    <property type="match status" value="1"/>
</dbReference>
<dbReference type="InParanoid" id="A0A420XTT0"/>
<sequence length="129" mass="14293">MYANASRRYADDGILHASPARLLTMLYDRLVLDLTRGENAQRSGDLDVAHAQLTHAQDIITELRVTLKLDVWEGAAGLHALYGWWLTELLGANVRRDPERTAAVRRQVEPLRDAWHEAAKAAAPALASA</sequence>
<keyword evidence="6" id="KW-0282">Flagellum</keyword>
<evidence type="ECO:0000256" key="3">
    <source>
        <dbReference type="ARBA" id="ARBA00022490"/>
    </source>
</evidence>
<protein>
    <submittedName>
        <fullName evidence="6">Flagellar protein FliS</fullName>
    </submittedName>
</protein>
<keyword evidence="6" id="KW-0969">Cilium</keyword>
<name>A0A420XTT0_9ACTN</name>
<keyword evidence="5" id="KW-0143">Chaperone</keyword>
<keyword evidence="7" id="KW-1185">Reference proteome</keyword>
<evidence type="ECO:0000256" key="1">
    <source>
        <dbReference type="ARBA" id="ARBA00004514"/>
    </source>
</evidence>
<comment type="caution">
    <text evidence="6">The sequence shown here is derived from an EMBL/GenBank/DDBJ whole genome shotgun (WGS) entry which is preliminary data.</text>
</comment>
<dbReference type="GO" id="GO:0071973">
    <property type="term" value="P:bacterial-type flagellum-dependent cell motility"/>
    <property type="evidence" value="ECO:0007669"/>
    <property type="project" value="TreeGrafter"/>
</dbReference>
<keyword evidence="3" id="KW-0963">Cytoplasm</keyword>
<keyword evidence="6" id="KW-0966">Cell projection</keyword>
<dbReference type="PANTHER" id="PTHR34773">
    <property type="entry name" value="FLAGELLAR SECRETION CHAPERONE FLIS"/>
    <property type="match status" value="1"/>
</dbReference>
<evidence type="ECO:0000256" key="5">
    <source>
        <dbReference type="ARBA" id="ARBA00023186"/>
    </source>
</evidence>
<dbReference type="GO" id="GO:0005829">
    <property type="term" value="C:cytosol"/>
    <property type="evidence" value="ECO:0007669"/>
    <property type="project" value="UniProtKB-SubCell"/>
</dbReference>
<evidence type="ECO:0000313" key="6">
    <source>
        <dbReference type="EMBL" id="RKS80141.1"/>
    </source>
</evidence>
<keyword evidence="4" id="KW-1005">Bacterial flagellum biogenesis</keyword>
<dbReference type="PANTHER" id="PTHR34773:SF1">
    <property type="entry name" value="FLAGELLAR SECRETION CHAPERONE FLIS"/>
    <property type="match status" value="1"/>
</dbReference>
<organism evidence="6 7">
    <name type="scientific">Motilibacter peucedani</name>
    <dbReference type="NCBI Taxonomy" id="598650"/>
    <lineage>
        <taxon>Bacteria</taxon>
        <taxon>Bacillati</taxon>
        <taxon>Actinomycetota</taxon>
        <taxon>Actinomycetes</taxon>
        <taxon>Motilibacterales</taxon>
        <taxon>Motilibacteraceae</taxon>
        <taxon>Motilibacter</taxon>
    </lineage>
</organism>
<reference evidence="6 7" key="1">
    <citation type="submission" date="2018-10" db="EMBL/GenBank/DDBJ databases">
        <title>Genomic Encyclopedia of Archaeal and Bacterial Type Strains, Phase II (KMG-II): from individual species to whole genera.</title>
        <authorList>
            <person name="Goeker M."/>
        </authorList>
    </citation>
    <scope>NUCLEOTIDE SEQUENCE [LARGE SCALE GENOMIC DNA]</scope>
    <source>
        <strain evidence="6 7">RP-AC37</strain>
    </source>
</reference>
<dbReference type="SUPFAM" id="SSF101116">
    <property type="entry name" value="Flagellar export chaperone FliS"/>
    <property type="match status" value="1"/>
</dbReference>
<dbReference type="CDD" id="cd16098">
    <property type="entry name" value="FliS"/>
    <property type="match status" value="1"/>
</dbReference>
<evidence type="ECO:0000313" key="7">
    <source>
        <dbReference type="Proteomes" id="UP000281955"/>
    </source>
</evidence>